<dbReference type="EMBL" id="PYSW02000010">
    <property type="protein sequence ID" value="KAG2388344.1"/>
    <property type="molecule type" value="Genomic_DNA"/>
</dbReference>
<evidence type="ECO:0000313" key="4">
    <source>
        <dbReference type="Proteomes" id="UP000816034"/>
    </source>
</evidence>
<reference evidence="3 4" key="1">
    <citation type="journal article" date="2018" name="BMC Genomics">
        <title>The genome of Naegleria lovaniensis, the basis for a comparative approach to unravel pathogenicity factors of the human pathogenic amoeba N. fowleri.</title>
        <authorList>
            <person name="Liechti N."/>
            <person name="Schurch N."/>
            <person name="Bruggmann R."/>
            <person name="Wittwer M."/>
        </authorList>
    </citation>
    <scope>NUCLEOTIDE SEQUENCE [LARGE SCALE GENOMIC DNA]</scope>
    <source>
        <strain evidence="3 4">ATCC 30569</strain>
    </source>
</reference>
<dbReference type="Pfam" id="PF04940">
    <property type="entry name" value="BLUF"/>
    <property type="match status" value="1"/>
</dbReference>
<evidence type="ECO:0000256" key="1">
    <source>
        <dbReference type="SAM" id="MobiDB-lite"/>
    </source>
</evidence>
<comment type="caution">
    <text evidence="3">The sequence shown here is derived from an EMBL/GenBank/DDBJ whole genome shotgun (WGS) entry which is preliminary data.</text>
</comment>
<gene>
    <name evidence="3" type="ORF">C9374_000508</name>
</gene>
<dbReference type="GeneID" id="68092970"/>
<protein>
    <recommendedName>
        <fullName evidence="2">BLUF domain-containing protein</fullName>
    </recommendedName>
</protein>
<keyword evidence="4" id="KW-1185">Reference proteome</keyword>
<dbReference type="InterPro" id="IPR007024">
    <property type="entry name" value="BLUF_domain"/>
</dbReference>
<proteinExistence type="predicted"/>
<accession>A0AA88KNT0</accession>
<dbReference type="SUPFAM" id="SSF54975">
    <property type="entry name" value="Acylphosphatase/BLUF domain-like"/>
    <property type="match status" value="1"/>
</dbReference>
<dbReference type="PROSITE" id="PS50925">
    <property type="entry name" value="BLUF"/>
    <property type="match status" value="1"/>
</dbReference>
<evidence type="ECO:0000313" key="3">
    <source>
        <dbReference type="EMBL" id="KAG2388344.1"/>
    </source>
</evidence>
<dbReference type="InterPro" id="IPR036046">
    <property type="entry name" value="Acylphosphatase-like_dom_sf"/>
</dbReference>
<dbReference type="RefSeq" id="XP_044552336.1">
    <property type="nucleotide sequence ID" value="XM_044694790.1"/>
</dbReference>
<organism evidence="3 4">
    <name type="scientific">Naegleria lovaniensis</name>
    <name type="common">Amoeba</name>
    <dbReference type="NCBI Taxonomy" id="51637"/>
    <lineage>
        <taxon>Eukaryota</taxon>
        <taxon>Discoba</taxon>
        <taxon>Heterolobosea</taxon>
        <taxon>Tetramitia</taxon>
        <taxon>Eutetramitia</taxon>
        <taxon>Vahlkampfiidae</taxon>
        <taxon>Naegleria</taxon>
    </lineage>
</organism>
<dbReference type="SMART" id="SM01034">
    <property type="entry name" value="BLUF"/>
    <property type="match status" value="1"/>
</dbReference>
<dbReference type="GO" id="GO:0071949">
    <property type="term" value="F:FAD binding"/>
    <property type="evidence" value="ECO:0007669"/>
    <property type="project" value="InterPro"/>
</dbReference>
<evidence type="ECO:0000259" key="2">
    <source>
        <dbReference type="PROSITE" id="PS50925"/>
    </source>
</evidence>
<feature type="domain" description="BLUF" evidence="2">
    <location>
        <begin position="38"/>
        <end position="133"/>
    </location>
</feature>
<dbReference type="AlphaFoldDB" id="A0AA88KNT0"/>
<feature type="compositionally biased region" description="Polar residues" evidence="1">
    <location>
        <begin position="22"/>
        <end position="34"/>
    </location>
</feature>
<name>A0AA88KNT0_NAELO</name>
<dbReference type="Proteomes" id="UP000816034">
    <property type="component" value="Unassembled WGS sequence"/>
</dbReference>
<dbReference type="GO" id="GO:0009882">
    <property type="term" value="F:blue light photoreceptor activity"/>
    <property type="evidence" value="ECO:0007669"/>
    <property type="project" value="InterPro"/>
</dbReference>
<sequence length="378" mass="43426">MKKSRGSSNSGLRSPEPGLEQKASSSKAPTQKPQPNVMMRIHYASRNTSGYITEQTKESILRVAVPMNEKFNITGVLICVKDMFFQIIEGPKQHLEMLFENIMRDPRHCNITKLDSTLFQDEAERMFPAWYMKQLDGMSWSSDDLTSRAGKFKVQDAYCALKNMIATVLASEYLKQASSYNISMSKEDAYYVMMVDFMHYKKFLYHLHQIEGGYQLLVKFVGNMLEMIKRHDGKHIMLMESSILILFEKDIPDHALSVAVKLLENLDSFRKNVNREEMEAFYCNIGITKALLNYKKLTSLNNCISKVSRLQNAADSCAYCVVFDECVFDSVGLNSAWKSQNLLKKIVTEEEEVAFTIVNDKNIKVSKEEMMELLNRLH</sequence>
<feature type="region of interest" description="Disordered" evidence="1">
    <location>
        <begin position="1"/>
        <end position="37"/>
    </location>
</feature>
<dbReference type="Gene3D" id="3.30.70.100">
    <property type="match status" value="1"/>
</dbReference>
<feature type="compositionally biased region" description="Polar residues" evidence="1">
    <location>
        <begin position="1"/>
        <end position="12"/>
    </location>
</feature>